<accession>A0AAU7V4W1</accession>
<keyword evidence="1 2" id="KW-0238">DNA-binding</keyword>
<dbReference type="PANTHER" id="PTHR30055">
    <property type="entry name" value="HTH-TYPE TRANSCRIPTIONAL REGULATOR RUTR"/>
    <property type="match status" value="1"/>
</dbReference>
<dbReference type="GO" id="GO:0003700">
    <property type="term" value="F:DNA-binding transcription factor activity"/>
    <property type="evidence" value="ECO:0007669"/>
    <property type="project" value="TreeGrafter"/>
</dbReference>
<feature type="domain" description="HTH tetR-type" evidence="4">
    <location>
        <begin position="21"/>
        <end position="81"/>
    </location>
</feature>
<dbReference type="Gene3D" id="1.10.10.60">
    <property type="entry name" value="Homeodomain-like"/>
    <property type="match status" value="1"/>
</dbReference>
<reference evidence="5" key="1">
    <citation type="submission" date="2023-11" db="EMBL/GenBank/DDBJ databases">
        <title>Scrofimicrobium hongkongense sp. nov., isolated from a patient with peritonitis.</title>
        <authorList>
            <person name="Lao H.Y."/>
            <person name="Wong A.Y.P."/>
            <person name="Ng T.L."/>
            <person name="Wong R.Y.L."/>
            <person name="Yau M.C.Y."/>
            <person name="Lam J.Y.W."/>
            <person name="Siu G.K.H."/>
        </authorList>
    </citation>
    <scope>NUCLEOTIDE SEQUENCE</scope>
    <source>
        <strain evidence="5">R131</strain>
    </source>
</reference>
<dbReference type="InterPro" id="IPR041678">
    <property type="entry name" value="TetR_C_16"/>
</dbReference>
<dbReference type="InterPro" id="IPR009057">
    <property type="entry name" value="Homeodomain-like_sf"/>
</dbReference>
<dbReference type="SUPFAM" id="SSF48498">
    <property type="entry name" value="Tetracyclin repressor-like, C-terminal domain"/>
    <property type="match status" value="1"/>
</dbReference>
<dbReference type="AlphaFoldDB" id="A0AAU7V4W1"/>
<dbReference type="PANTHER" id="PTHR30055:SF235">
    <property type="entry name" value="TRANSCRIPTIONAL REGULATORY PROTEIN"/>
    <property type="match status" value="1"/>
</dbReference>
<dbReference type="InterPro" id="IPR036271">
    <property type="entry name" value="Tet_transcr_reg_TetR-rel_C_sf"/>
</dbReference>
<dbReference type="GO" id="GO:0000976">
    <property type="term" value="F:transcription cis-regulatory region binding"/>
    <property type="evidence" value="ECO:0007669"/>
    <property type="project" value="TreeGrafter"/>
</dbReference>
<dbReference type="PROSITE" id="PS50977">
    <property type="entry name" value="HTH_TETR_2"/>
    <property type="match status" value="1"/>
</dbReference>
<dbReference type="SUPFAM" id="SSF46689">
    <property type="entry name" value="Homeodomain-like"/>
    <property type="match status" value="1"/>
</dbReference>
<evidence type="ECO:0000313" key="5">
    <source>
        <dbReference type="EMBL" id="XBW07052.1"/>
    </source>
</evidence>
<dbReference type="RefSeq" id="WP_350257246.1">
    <property type="nucleotide sequence ID" value="NZ_CP138335.1"/>
</dbReference>
<proteinExistence type="predicted"/>
<feature type="region of interest" description="Disordered" evidence="3">
    <location>
        <begin position="1"/>
        <end position="22"/>
    </location>
</feature>
<name>A0AAU7V4W1_9ACTO</name>
<evidence type="ECO:0000256" key="2">
    <source>
        <dbReference type="PROSITE-ProRule" id="PRU00335"/>
    </source>
</evidence>
<evidence type="ECO:0000256" key="1">
    <source>
        <dbReference type="ARBA" id="ARBA00023125"/>
    </source>
</evidence>
<evidence type="ECO:0000256" key="3">
    <source>
        <dbReference type="SAM" id="MobiDB-lite"/>
    </source>
</evidence>
<feature type="DNA-binding region" description="H-T-H motif" evidence="2">
    <location>
        <begin position="44"/>
        <end position="63"/>
    </location>
</feature>
<dbReference type="Pfam" id="PF17920">
    <property type="entry name" value="TetR_C_16"/>
    <property type="match status" value="1"/>
</dbReference>
<evidence type="ECO:0000259" key="4">
    <source>
        <dbReference type="PROSITE" id="PS50977"/>
    </source>
</evidence>
<gene>
    <name evidence="5" type="ORF">SAC06_05190</name>
</gene>
<dbReference type="EMBL" id="CP138335">
    <property type="protein sequence ID" value="XBW07052.1"/>
    <property type="molecule type" value="Genomic_DNA"/>
</dbReference>
<sequence>MRATESSPTRKRPTGRRLGDSGTRDAILDAARDLFAEHGFEGASLRAIAHQAGVDAGLIRHFFGDKERLFISTVADRTEIPTRMAAALAGPVEGLGTRVTDAYLCLWEEEETKPILLALLRSAMTSERATELLIETLGGRMRETAALPALSQTTAPRFALASAHLFGVAVARNVLRLPVLVDLPHDELVGQLAPTIQRYLTGESA</sequence>
<dbReference type="InterPro" id="IPR050109">
    <property type="entry name" value="HTH-type_TetR-like_transc_reg"/>
</dbReference>
<organism evidence="5">
    <name type="scientific">Scrofimicrobium appendicitidis</name>
    <dbReference type="NCBI Taxonomy" id="3079930"/>
    <lineage>
        <taxon>Bacteria</taxon>
        <taxon>Bacillati</taxon>
        <taxon>Actinomycetota</taxon>
        <taxon>Actinomycetes</taxon>
        <taxon>Actinomycetales</taxon>
        <taxon>Actinomycetaceae</taxon>
        <taxon>Scrofimicrobium</taxon>
    </lineage>
</organism>
<protein>
    <submittedName>
        <fullName evidence="5">TetR family transcriptional regulator</fullName>
    </submittedName>
</protein>
<dbReference type="Gene3D" id="1.10.357.10">
    <property type="entry name" value="Tetracycline Repressor, domain 2"/>
    <property type="match status" value="1"/>
</dbReference>
<dbReference type="KEGG" id="sapp:SAC06_05190"/>
<dbReference type="PRINTS" id="PR00455">
    <property type="entry name" value="HTHTETR"/>
</dbReference>
<dbReference type="InterPro" id="IPR001647">
    <property type="entry name" value="HTH_TetR"/>
</dbReference>
<dbReference type="Pfam" id="PF00440">
    <property type="entry name" value="TetR_N"/>
    <property type="match status" value="1"/>
</dbReference>